<keyword evidence="3" id="KW-1185">Reference proteome</keyword>
<dbReference type="OMA" id="EQVLWKI"/>
<organism evidence="2 3">
    <name type="scientific">Cucumis sativus</name>
    <name type="common">Cucumber</name>
    <dbReference type="NCBI Taxonomy" id="3659"/>
    <lineage>
        <taxon>Eukaryota</taxon>
        <taxon>Viridiplantae</taxon>
        <taxon>Streptophyta</taxon>
        <taxon>Embryophyta</taxon>
        <taxon>Tracheophyta</taxon>
        <taxon>Spermatophyta</taxon>
        <taxon>Magnoliopsida</taxon>
        <taxon>eudicotyledons</taxon>
        <taxon>Gunneridae</taxon>
        <taxon>Pentapetalae</taxon>
        <taxon>rosids</taxon>
        <taxon>fabids</taxon>
        <taxon>Cucurbitales</taxon>
        <taxon>Cucurbitaceae</taxon>
        <taxon>Benincaseae</taxon>
        <taxon>Cucumis</taxon>
    </lineage>
</organism>
<feature type="compositionally biased region" description="Polar residues" evidence="1">
    <location>
        <begin position="402"/>
        <end position="415"/>
    </location>
</feature>
<feature type="region of interest" description="Disordered" evidence="1">
    <location>
        <begin position="21"/>
        <end position="52"/>
    </location>
</feature>
<dbReference type="OrthoDB" id="21648at2759"/>
<dbReference type="Gramene" id="KGN53012">
    <property type="protein sequence ID" value="KGN53012"/>
    <property type="gene ID" value="Csa_4G011100"/>
</dbReference>
<dbReference type="AlphaFoldDB" id="A0A0A0KXA6"/>
<reference evidence="2 3" key="2">
    <citation type="journal article" date="2009" name="PLoS ONE">
        <title>An integrated genetic and cytogenetic map of the cucumber genome.</title>
        <authorList>
            <person name="Ren Y."/>
            <person name="Zhang Z."/>
            <person name="Liu J."/>
            <person name="Staub J.E."/>
            <person name="Han Y."/>
            <person name="Cheng Z."/>
            <person name="Li X."/>
            <person name="Lu J."/>
            <person name="Miao H."/>
            <person name="Kang H."/>
            <person name="Xie B."/>
            <person name="Gu X."/>
            <person name="Wang X."/>
            <person name="Du Y."/>
            <person name="Jin W."/>
            <person name="Huang S."/>
        </authorList>
    </citation>
    <scope>NUCLEOTIDE SEQUENCE [LARGE SCALE GENOMIC DNA]</scope>
    <source>
        <strain evidence="3">cv. 9930</strain>
    </source>
</reference>
<protein>
    <submittedName>
        <fullName evidence="2">Uncharacterized protein</fullName>
    </submittedName>
</protein>
<reference evidence="2 3" key="4">
    <citation type="journal article" date="2011" name="BMC Genomics">
        <title>RNA-Seq improves annotation of protein-coding genes in the cucumber genome.</title>
        <authorList>
            <person name="Li Z."/>
            <person name="Zhang Z."/>
            <person name="Yan P."/>
            <person name="Huang S."/>
            <person name="Fei Z."/>
            <person name="Lin K."/>
        </authorList>
    </citation>
    <scope>NUCLEOTIDE SEQUENCE [LARGE SCALE GENOMIC DNA]</scope>
    <source>
        <strain evidence="3">cv. 9930</strain>
    </source>
</reference>
<evidence type="ECO:0000256" key="1">
    <source>
        <dbReference type="SAM" id="MobiDB-lite"/>
    </source>
</evidence>
<feature type="compositionally biased region" description="Basic and acidic residues" evidence="1">
    <location>
        <begin position="22"/>
        <end position="34"/>
    </location>
</feature>
<dbReference type="PANTHER" id="PTHR34057:SF1">
    <property type="entry name" value="ELONGATION FACTOR"/>
    <property type="match status" value="1"/>
</dbReference>
<name>A0A0A0KXA6_CUCSA</name>
<dbReference type="EMBL" id="CM002925">
    <property type="protein sequence ID" value="KGN53012.1"/>
    <property type="molecule type" value="Genomic_DNA"/>
</dbReference>
<sequence length="468" mass="52072">METHSKATCREDLEVDIIEGSNKTDPKFCGKEDPDATEYSSSFGETSDADNGSVFREGEVETQFFGDIGLPPTFGSFSSTLQIRKRKLTTHWQNFIRPLMWRCKWTELRIKEIESQALKYSRALAVYEQEKVPAHDPTMEDFFSKTFPFSSQYYRKKAMKRRKRKKIEDAIDISSYMSHHNLFSYFENKRSELDGTSVADEFANPVKMEKNADSDDKFGINDDSILESRDTDNSLEQVLWKIEVVHSRLLKLKGQMDKVMSKNAAIFSSSENLSLLAPCEAQTSSAPSPTFSAGNGELSVGVMCASTQRISECDIGDLMKPESAISSFGDAILVPDIIESTVGNLTATDVSLPQPQIGDSTEAIVDNVLIHNEVVEAEKNTDSKIVAQPVEKHHEAEKVNQGEGTSLSSNPTTQPDPAGKALVSEEQSALKKCLASDINFPRNKRKRGERKAGPGSWNKKHSSEPDSQ</sequence>
<feature type="region of interest" description="Disordered" evidence="1">
    <location>
        <begin position="393"/>
        <end position="468"/>
    </location>
</feature>
<accession>A0A0A0KXA6</accession>
<dbReference type="KEGG" id="csv:101221808"/>
<dbReference type="Proteomes" id="UP000029981">
    <property type="component" value="Chromosome 4"/>
</dbReference>
<gene>
    <name evidence="2" type="ORF">Csa_4G011100</name>
</gene>
<dbReference type="eggNOG" id="ENOG502QRC8">
    <property type="taxonomic scope" value="Eukaryota"/>
</dbReference>
<dbReference type="InterPro" id="IPR038745">
    <property type="entry name" value="AT4G37440-like"/>
</dbReference>
<evidence type="ECO:0000313" key="2">
    <source>
        <dbReference type="EMBL" id="KGN53012.1"/>
    </source>
</evidence>
<reference evidence="2 3" key="3">
    <citation type="journal article" date="2010" name="BMC Genomics">
        <title>Transcriptome sequencing and comparative analysis of cucumber flowers with different sex types.</title>
        <authorList>
            <person name="Guo S."/>
            <person name="Zheng Y."/>
            <person name="Joung J.G."/>
            <person name="Liu S."/>
            <person name="Zhang Z."/>
            <person name="Crasta O.R."/>
            <person name="Sobral B.W."/>
            <person name="Xu Y."/>
            <person name="Huang S."/>
            <person name="Fei Z."/>
        </authorList>
    </citation>
    <scope>NUCLEOTIDE SEQUENCE [LARGE SCALE GENOMIC DNA]</scope>
    <source>
        <strain evidence="3">cv. 9930</strain>
    </source>
</reference>
<reference evidence="2 3" key="1">
    <citation type="journal article" date="2009" name="Nat. Genet.">
        <title>The genome of the cucumber, Cucumis sativus L.</title>
        <authorList>
            <person name="Huang S."/>
            <person name="Li R."/>
            <person name="Zhang Z."/>
            <person name="Li L."/>
            <person name="Gu X."/>
            <person name="Fan W."/>
            <person name="Lucas W.J."/>
            <person name="Wang X."/>
            <person name="Xie B."/>
            <person name="Ni P."/>
            <person name="Ren Y."/>
            <person name="Zhu H."/>
            <person name="Li J."/>
            <person name="Lin K."/>
            <person name="Jin W."/>
            <person name="Fei Z."/>
            <person name="Li G."/>
            <person name="Staub J."/>
            <person name="Kilian A."/>
            <person name="van der Vossen E.A."/>
            <person name="Wu Y."/>
            <person name="Guo J."/>
            <person name="He J."/>
            <person name="Jia Z."/>
            <person name="Ren Y."/>
            <person name="Tian G."/>
            <person name="Lu Y."/>
            <person name="Ruan J."/>
            <person name="Qian W."/>
            <person name="Wang M."/>
            <person name="Huang Q."/>
            <person name="Li B."/>
            <person name="Xuan Z."/>
            <person name="Cao J."/>
            <person name="Asan"/>
            <person name="Wu Z."/>
            <person name="Zhang J."/>
            <person name="Cai Q."/>
            <person name="Bai Y."/>
            <person name="Zhao B."/>
            <person name="Han Y."/>
            <person name="Li Y."/>
            <person name="Li X."/>
            <person name="Wang S."/>
            <person name="Shi Q."/>
            <person name="Liu S."/>
            <person name="Cho W.K."/>
            <person name="Kim J.Y."/>
            <person name="Xu Y."/>
            <person name="Heller-Uszynska K."/>
            <person name="Miao H."/>
            <person name="Cheng Z."/>
            <person name="Zhang S."/>
            <person name="Wu J."/>
            <person name="Yang Y."/>
            <person name="Kang H."/>
            <person name="Li M."/>
            <person name="Liang H."/>
            <person name="Ren X."/>
            <person name="Shi Z."/>
            <person name="Wen M."/>
            <person name="Jian M."/>
            <person name="Yang H."/>
            <person name="Zhang G."/>
            <person name="Yang Z."/>
            <person name="Chen R."/>
            <person name="Liu S."/>
            <person name="Li J."/>
            <person name="Ma L."/>
            <person name="Liu H."/>
            <person name="Zhou Y."/>
            <person name="Zhao J."/>
            <person name="Fang X."/>
            <person name="Li G."/>
            <person name="Fang L."/>
            <person name="Li Y."/>
            <person name="Liu D."/>
            <person name="Zheng H."/>
            <person name="Zhang Y."/>
            <person name="Qin N."/>
            <person name="Li Z."/>
            <person name="Yang G."/>
            <person name="Yang S."/>
            <person name="Bolund L."/>
            <person name="Kristiansen K."/>
            <person name="Zheng H."/>
            <person name="Li S."/>
            <person name="Zhang X."/>
            <person name="Yang H."/>
            <person name="Wang J."/>
            <person name="Sun R."/>
            <person name="Zhang B."/>
            <person name="Jiang S."/>
            <person name="Wang J."/>
            <person name="Du Y."/>
            <person name="Li S."/>
        </authorList>
    </citation>
    <scope>NUCLEOTIDE SEQUENCE [LARGE SCALE GENOMIC DNA]</scope>
    <source>
        <strain evidence="3">cv. 9930</strain>
    </source>
</reference>
<dbReference type="PANTHER" id="PTHR34057">
    <property type="entry name" value="ELONGATION FACTOR"/>
    <property type="match status" value="1"/>
</dbReference>
<dbReference type="CDD" id="cd11650">
    <property type="entry name" value="AT4G37440_like"/>
    <property type="match status" value="1"/>
</dbReference>
<evidence type="ECO:0000313" key="3">
    <source>
        <dbReference type="Proteomes" id="UP000029981"/>
    </source>
</evidence>
<dbReference type="STRING" id="3659.A0A0A0KXA6"/>
<proteinExistence type="predicted"/>